<proteinExistence type="predicted"/>
<sequence length="157" mass="16466">MSPPPMGWGWEAPQGLEVGVGTDECSHSPPGSWLWTLHQSCHPPCPQPFSCSPLQTLPLYPHSAIVPPLDLLHLSSPAGPNCSSPCPCSLPPFPHPSFGSLSFLTSASQPHVLSIPTLPDPWVSLRSPSLRQRQAGVGPGLGPSPTAAPLPSPPLFV</sequence>
<dbReference type="AlphaFoldDB" id="A0A9X9Q720"/>
<dbReference type="EMBL" id="CYRY02043055">
    <property type="protein sequence ID" value="VCX37174.1"/>
    <property type="molecule type" value="Genomic_DNA"/>
</dbReference>
<name>A0A9X9Q720_GULGU</name>
<reference evidence="2 3" key="1">
    <citation type="submission" date="2018-10" db="EMBL/GenBank/DDBJ databases">
        <authorList>
            <person name="Ekblom R."/>
            <person name="Jareborg N."/>
        </authorList>
    </citation>
    <scope>NUCLEOTIDE SEQUENCE [LARGE SCALE GENOMIC DNA]</scope>
    <source>
        <tissue evidence="2">Muscle</tissue>
    </source>
</reference>
<protein>
    <submittedName>
        <fullName evidence="2">Uncharacterized protein</fullName>
    </submittedName>
</protein>
<evidence type="ECO:0000313" key="2">
    <source>
        <dbReference type="EMBL" id="VCX37174.1"/>
    </source>
</evidence>
<keyword evidence="3" id="KW-1185">Reference proteome</keyword>
<accession>A0A9X9Q720</accession>
<evidence type="ECO:0000256" key="1">
    <source>
        <dbReference type="SAM" id="MobiDB-lite"/>
    </source>
</evidence>
<organism evidence="2 3">
    <name type="scientific">Gulo gulo</name>
    <name type="common">Wolverine</name>
    <name type="synonym">Gluton</name>
    <dbReference type="NCBI Taxonomy" id="48420"/>
    <lineage>
        <taxon>Eukaryota</taxon>
        <taxon>Metazoa</taxon>
        <taxon>Chordata</taxon>
        <taxon>Craniata</taxon>
        <taxon>Vertebrata</taxon>
        <taxon>Euteleostomi</taxon>
        <taxon>Mammalia</taxon>
        <taxon>Eutheria</taxon>
        <taxon>Laurasiatheria</taxon>
        <taxon>Carnivora</taxon>
        <taxon>Caniformia</taxon>
        <taxon>Musteloidea</taxon>
        <taxon>Mustelidae</taxon>
        <taxon>Guloninae</taxon>
        <taxon>Gulo</taxon>
    </lineage>
</organism>
<comment type="caution">
    <text evidence="2">The sequence shown here is derived from an EMBL/GenBank/DDBJ whole genome shotgun (WGS) entry which is preliminary data.</text>
</comment>
<feature type="compositionally biased region" description="Pro residues" evidence="1">
    <location>
        <begin position="146"/>
        <end position="157"/>
    </location>
</feature>
<feature type="region of interest" description="Disordered" evidence="1">
    <location>
        <begin position="133"/>
        <end position="157"/>
    </location>
</feature>
<evidence type="ECO:0000313" key="3">
    <source>
        <dbReference type="Proteomes" id="UP000269945"/>
    </source>
</evidence>
<gene>
    <name evidence="2" type="ORF">BN2614_LOCUS9</name>
</gene>
<dbReference type="Proteomes" id="UP000269945">
    <property type="component" value="Unassembled WGS sequence"/>
</dbReference>